<keyword evidence="2" id="KW-0282">Flagellum</keyword>
<dbReference type="Proteomes" id="UP000570166">
    <property type="component" value="Unassembled WGS sequence"/>
</dbReference>
<dbReference type="InterPro" id="IPR001543">
    <property type="entry name" value="FliN-like_C"/>
</dbReference>
<feature type="domain" description="Flagellar motor switch protein FliN-like C-terminal" evidence="1">
    <location>
        <begin position="269"/>
        <end position="334"/>
    </location>
</feature>
<protein>
    <submittedName>
        <fullName evidence="2">FliM/FliN family flagellar motor switch protein</fullName>
    </submittedName>
</protein>
<keyword evidence="2" id="KW-0969">Cilium</keyword>
<gene>
    <name evidence="2" type="ORF">HZF05_08775</name>
</gene>
<dbReference type="InterPro" id="IPR036429">
    <property type="entry name" value="SpoA-like_sf"/>
</dbReference>
<keyword evidence="3" id="KW-1185">Reference proteome</keyword>
<dbReference type="RefSeq" id="WP_160365703.1">
    <property type="nucleotide sequence ID" value="NZ_JACEIB010000006.1"/>
</dbReference>
<dbReference type="Pfam" id="PF01052">
    <property type="entry name" value="FliMN_C"/>
    <property type="match status" value="1"/>
</dbReference>
<dbReference type="SUPFAM" id="SSF101801">
    <property type="entry name" value="Surface presentation of antigens (SPOA)"/>
    <property type="match status" value="1"/>
</dbReference>
<name>A0A838L3X4_9SPHN</name>
<dbReference type="Gene3D" id="2.30.330.10">
    <property type="entry name" value="SpoA-like"/>
    <property type="match status" value="1"/>
</dbReference>
<evidence type="ECO:0000259" key="1">
    <source>
        <dbReference type="Pfam" id="PF01052"/>
    </source>
</evidence>
<proteinExistence type="predicted"/>
<keyword evidence="2" id="KW-0966">Cell projection</keyword>
<dbReference type="EMBL" id="JACEIB010000006">
    <property type="protein sequence ID" value="MBA2934193.1"/>
    <property type="molecule type" value="Genomic_DNA"/>
</dbReference>
<sequence>MSARPTSLRSGLPSIEPDRARLQTMLISALNQRKIEDMRTSARLAPARDRAAATGWIQFVTDRGPVSIAPLLVDGALARTTTAQGQPDGASAAATLARIEPLVAALEAVLGAALHPDGLVVDPGEEQLLIRLDADGADGAMRHRLIVAVSPSMDADPIATPQMLTGALAGLRLRWTARLAAPAIPAPRLARLARGDLILLGTGPHVARLTLPGRNDRPAGRIDLSAGHILLTQDPHERDDIVTDPTAETTNIHASFVEAPSGGSPDWSGVRVPATIEFDGGGFTAAELATLGKGSVLPLPSAGGTIAVRVIAGEKVVAEGELVTVGEGFGVLVTATRGQQED</sequence>
<comment type="caution">
    <text evidence="2">The sequence shown here is derived from an EMBL/GenBank/DDBJ whole genome shotgun (WGS) entry which is preliminary data.</text>
</comment>
<reference evidence="2 3" key="1">
    <citation type="submission" date="2020-07" db="EMBL/GenBank/DDBJ databases">
        <authorList>
            <person name="Sun Q."/>
        </authorList>
    </citation>
    <scope>NUCLEOTIDE SEQUENCE [LARGE SCALE GENOMIC DNA]</scope>
    <source>
        <strain evidence="2 3">CGMCC 1.13654</strain>
    </source>
</reference>
<organism evidence="2 3">
    <name type="scientific">Sphingomonas chungangi</name>
    <dbReference type="NCBI Taxonomy" id="2683589"/>
    <lineage>
        <taxon>Bacteria</taxon>
        <taxon>Pseudomonadati</taxon>
        <taxon>Pseudomonadota</taxon>
        <taxon>Alphaproteobacteria</taxon>
        <taxon>Sphingomonadales</taxon>
        <taxon>Sphingomonadaceae</taxon>
        <taxon>Sphingomonas</taxon>
    </lineage>
</organism>
<evidence type="ECO:0000313" key="2">
    <source>
        <dbReference type="EMBL" id="MBA2934193.1"/>
    </source>
</evidence>
<evidence type="ECO:0000313" key="3">
    <source>
        <dbReference type="Proteomes" id="UP000570166"/>
    </source>
</evidence>
<dbReference type="AlphaFoldDB" id="A0A838L3X4"/>
<accession>A0A838L3X4</accession>